<reference evidence="2 3" key="1">
    <citation type="submission" date="2024-04" db="EMBL/GenBank/DDBJ databases">
        <title>Symmetric and asymmetric DNA N6-adenine methylation regulates different biological responses in Mucorales.</title>
        <authorList>
            <consortium name="Lawrence Berkeley National Laboratory"/>
            <person name="Lax C."/>
            <person name="Mondo S.J."/>
            <person name="Osorio-Concepcion M."/>
            <person name="Muszewska A."/>
            <person name="Corrochano-Luque M."/>
            <person name="Gutierrez G."/>
            <person name="Riley R."/>
            <person name="Lipzen A."/>
            <person name="Guo J."/>
            <person name="Hundley H."/>
            <person name="Amirebrahimi M."/>
            <person name="Ng V."/>
            <person name="Lorenzo-Gutierrez D."/>
            <person name="Binder U."/>
            <person name="Yang J."/>
            <person name="Song Y."/>
            <person name="Canovas D."/>
            <person name="Navarro E."/>
            <person name="Freitag M."/>
            <person name="Gabaldon T."/>
            <person name="Grigoriev I.V."/>
            <person name="Corrochano L.M."/>
            <person name="Nicolas F.E."/>
            <person name="Garre V."/>
        </authorList>
    </citation>
    <scope>NUCLEOTIDE SEQUENCE [LARGE SCALE GENOMIC DNA]</scope>
    <source>
        <strain evidence="2 3">L51</strain>
    </source>
</reference>
<keyword evidence="3" id="KW-1185">Reference proteome</keyword>
<dbReference type="EMBL" id="JBCLYO010000001">
    <property type="protein sequence ID" value="KAL0098075.1"/>
    <property type="molecule type" value="Genomic_DNA"/>
</dbReference>
<dbReference type="Proteomes" id="UP001448207">
    <property type="component" value="Unassembled WGS sequence"/>
</dbReference>
<evidence type="ECO:0000313" key="2">
    <source>
        <dbReference type="EMBL" id="KAL0098075.1"/>
    </source>
</evidence>
<name>A0ABR3BI24_PHYBL</name>
<feature type="compositionally biased region" description="Basic and acidic residues" evidence="1">
    <location>
        <begin position="128"/>
        <end position="138"/>
    </location>
</feature>
<protein>
    <submittedName>
        <fullName evidence="2">Uncharacterized protein</fullName>
    </submittedName>
</protein>
<feature type="compositionally biased region" description="Polar residues" evidence="1">
    <location>
        <begin position="69"/>
        <end position="78"/>
    </location>
</feature>
<comment type="caution">
    <text evidence="2">The sequence shown here is derived from an EMBL/GenBank/DDBJ whole genome shotgun (WGS) entry which is preliminary data.</text>
</comment>
<proteinExistence type="predicted"/>
<feature type="non-terminal residue" evidence="2">
    <location>
        <position position="1"/>
    </location>
</feature>
<feature type="region of interest" description="Disordered" evidence="1">
    <location>
        <begin position="1"/>
        <end position="38"/>
    </location>
</feature>
<evidence type="ECO:0000313" key="3">
    <source>
        <dbReference type="Proteomes" id="UP001448207"/>
    </source>
</evidence>
<organism evidence="2 3">
    <name type="scientific">Phycomyces blakesleeanus</name>
    <dbReference type="NCBI Taxonomy" id="4837"/>
    <lineage>
        <taxon>Eukaryota</taxon>
        <taxon>Fungi</taxon>
        <taxon>Fungi incertae sedis</taxon>
        <taxon>Mucoromycota</taxon>
        <taxon>Mucoromycotina</taxon>
        <taxon>Mucoromycetes</taxon>
        <taxon>Mucorales</taxon>
        <taxon>Phycomycetaceae</taxon>
        <taxon>Phycomyces</taxon>
    </lineage>
</organism>
<gene>
    <name evidence="2" type="ORF">J3Q64DRAFT_1624085</name>
</gene>
<evidence type="ECO:0000256" key="1">
    <source>
        <dbReference type="SAM" id="MobiDB-lite"/>
    </source>
</evidence>
<accession>A0ABR3BI24</accession>
<sequence length="138" mass="14550">TPGVDLNEFPALGTPPTSNRGNPATTGPMPSGRLASYASTAGTNVNANHLQETLIGNGMAMNDYGMQNSSSMAYQTPPNGFPLPTDQLGRGLGPRSFSVDDFPALRNPDNAFGNAIANEPSPMNGKPEPWREYSGPRE</sequence>
<feature type="compositionally biased region" description="Polar residues" evidence="1">
    <location>
        <begin position="15"/>
        <end position="25"/>
    </location>
</feature>
<feature type="region of interest" description="Disordered" evidence="1">
    <location>
        <begin position="69"/>
        <end position="138"/>
    </location>
</feature>
<feature type="non-terminal residue" evidence="2">
    <location>
        <position position="138"/>
    </location>
</feature>